<evidence type="ECO:0000313" key="13">
    <source>
        <dbReference type="Proteomes" id="UP000085678"/>
    </source>
</evidence>
<feature type="compositionally biased region" description="Low complexity" evidence="10">
    <location>
        <begin position="1081"/>
        <end position="1091"/>
    </location>
</feature>
<feature type="domain" description="IRS-type PTB" evidence="12">
    <location>
        <begin position="120"/>
        <end position="224"/>
    </location>
</feature>
<feature type="region of interest" description="Disordered" evidence="10">
    <location>
        <begin position="395"/>
        <end position="485"/>
    </location>
</feature>
<evidence type="ECO:0000256" key="8">
    <source>
        <dbReference type="ARBA" id="ARBA00033282"/>
    </source>
</evidence>
<dbReference type="Pfam" id="PF00169">
    <property type="entry name" value="PH"/>
    <property type="match status" value="1"/>
</dbReference>
<feature type="compositionally biased region" description="Polar residues" evidence="10">
    <location>
        <begin position="218"/>
        <end position="239"/>
    </location>
</feature>
<comment type="subunit">
    <text evidence="1">Bindings to phosphatidylinositol 3-kinase and SHP2.</text>
</comment>
<feature type="region of interest" description="Disordered" evidence="10">
    <location>
        <begin position="218"/>
        <end position="381"/>
    </location>
</feature>
<feature type="region of interest" description="Disordered" evidence="10">
    <location>
        <begin position="685"/>
        <end position="715"/>
    </location>
</feature>
<feature type="compositionally biased region" description="Basic and acidic residues" evidence="10">
    <location>
        <begin position="250"/>
        <end position="267"/>
    </location>
</feature>
<comment type="function">
    <text evidence="9">Activates phosphatidylinositol 3-kinase when bound to the regulatory p85 subunit. May mediate the control of various cellular processes by insulin-like peptides. When phosphorylated by the insulin receptor binds specifically to various cellular proteins containing SH2 domains. Involved in control of cell proliferation, cell size, and body and organ growth throughout development. Also has a role in a signaling pathway controlling the physiological response required to endure periods of low nutrient conditions. Insulin/insulin-like growth factor (IGF) signaling pathway has a role in regulating aging and is necessary in the ovary for vitellogenic maturation.</text>
</comment>
<evidence type="ECO:0000313" key="14">
    <source>
        <dbReference type="RefSeq" id="XP_023932903.1"/>
    </source>
</evidence>
<dbReference type="GeneID" id="106181472"/>
<dbReference type="STRING" id="7574.A0A2R2MRZ7"/>
<evidence type="ECO:0000256" key="3">
    <source>
        <dbReference type="ARBA" id="ARBA00022553"/>
    </source>
</evidence>
<dbReference type="GO" id="GO:0043548">
    <property type="term" value="F:phosphatidylinositol 3-kinase binding"/>
    <property type="evidence" value="ECO:0007669"/>
    <property type="project" value="TreeGrafter"/>
</dbReference>
<evidence type="ECO:0000256" key="7">
    <source>
        <dbReference type="ARBA" id="ARBA00022943"/>
    </source>
</evidence>
<dbReference type="GO" id="GO:0048477">
    <property type="term" value="P:oogenesis"/>
    <property type="evidence" value="ECO:0007669"/>
    <property type="project" value="UniProtKB-KW"/>
</dbReference>
<reference evidence="14" key="1">
    <citation type="submission" date="2025-08" db="UniProtKB">
        <authorList>
            <consortium name="RefSeq"/>
        </authorList>
    </citation>
    <scope>IDENTIFICATION</scope>
    <source>
        <tissue evidence="14">Gonads</tissue>
    </source>
</reference>
<dbReference type="OrthoDB" id="946068at2759"/>
<gene>
    <name evidence="14" type="primary">LOC106181472</name>
</gene>
<feature type="compositionally biased region" description="Basic and acidic residues" evidence="10">
    <location>
        <begin position="1047"/>
        <end position="1063"/>
    </location>
</feature>
<dbReference type="GO" id="GO:0005829">
    <property type="term" value="C:cytosol"/>
    <property type="evidence" value="ECO:0007669"/>
    <property type="project" value="TreeGrafter"/>
</dbReference>
<dbReference type="InterPro" id="IPR011993">
    <property type="entry name" value="PH-like_dom_sf"/>
</dbReference>
<dbReference type="SMART" id="SM00233">
    <property type="entry name" value="PH"/>
    <property type="match status" value="1"/>
</dbReference>
<proteinExistence type="predicted"/>
<feature type="compositionally biased region" description="Low complexity" evidence="10">
    <location>
        <begin position="285"/>
        <end position="304"/>
    </location>
</feature>
<organism evidence="13 14">
    <name type="scientific">Lingula anatina</name>
    <name type="common">Brachiopod</name>
    <name type="synonym">Lingula unguis</name>
    <dbReference type="NCBI Taxonomy" id="7574"/>
    <lineage>
        <taxon>Eukaryota</taxon>
        <taxon>Metazoa</taxon>
        <taxon>Spiralia</taxon>
        <taxon>Lophotrochozoa</taxon>
        <taxon>Brachiopoda</taxon>
        <taxon>Linguliformea</taxon>
        <taxon>Lingulata</taxon>
        <taxon>Lingulida</taxon>
        <taxon>Linguloidea</taxon>
        <taxon>Lingulidae</taxon>
        <taxon>Lingula</taxon>
    </lineage>
</organism>
<dbReference type="RefSeq" id="XP_023932903.1">
    <property type="nucleotide sequence ID" value="XM_024077135.1"/>
</dbReference>
<evidence type="ECO:0000259" key="11">
    <source>
        <dbReference type="PROSITE" id="PS50003"/>
    </source>
</evidence>
<dbReference type="CDD" id="cd01257">
    <property type="entry name" value="PH_IRS"/>
    <property type="match status" value="1"/>
</dbReference>
<protein>
    <recommendedName>
        <fullName evidence="2">Insulin receptor substrate 1</fullName>
    </recommendedName>
    <alternativeName>
        <fullName evidence="8">Protein chico</fullName>
    </alternativeName>
</protein>
<evidence type="ECO:0000256" key="5">
    <source>
        <dbReference type="ARBA" id="ARBA00022737"/>
    </source>
</evidence>
<dbReference type="PANTHER" id="PTHR10614:SF13">
    <property type="entry name" value="INSULIN RECEPTOR SUBSTRATE 1"/>
    <property type="match status" value="1"/>
</dbReference>
<dbReference type="Pfam" id="PF02174">
    <property type="entry name" value="IRS"/>
    <property type="match status" value="1"/>
</dbReference>
<dbReference type="AlphaFoldDB" id="A0A2R2MRZ7"/>
<feature type="compositionally biased region" description="Pro residues" evidence="10">
    <location>
        <begin position="911"/>
        <end position="947"/>
    </location>
</feature>
<dbReference type="PROSITE" id="PS50003">
    <property type="entry name" value="PH_DOMAIN"/>
    <property type="match status" value="1"/>
</dbReference>
<feature type="compositionally biased region" description="Polar residues" evidence="10">
    <location>
        <begin position="834"/>
        <end position="868"/>
    </location>
</feature>
<evidence type="ECO:0000256" key="6">
    <source>
        <dbReference type="ARBA" id="ARBA00022782"/>
    </source>
</evidence>
<dbReference type="GO" id="GO:0008286">
    <property type="term" value="P:insulin receptor signaling pathway"/>
    <property type="evidence" value="ECO:0007669"/>
    <property type="project" value="InterPro"/>
</dbReference>
<dbReference type="SMART" id="SM00310">
    <property type="entry name" value="PTBI"/>
    <property type="match status" value="1"/>
</dbReference>
<evidence type="ECO:0000256" key="1">
    <source>
        <dbReference type="ARBA" id="ARBA00011440"/>
    </source>
</evidence>
<feature type="region of interest" description="Disordered" evidence="10">
    <location>
        <begin position="739"/>
        <end position="1201"/>
    </location>
</feature>
<name>A0A2R2MRZ7_LINAN</name>
<dbReference type="GO" id="GO:0005886">
    <property type="term" value="C:plasma membrane"/>
    <property type="evidence" value="ECO:0007669"/>
    <property type="project" value="TreeGrafter"/>
</dbReference>
<feature type="region of interest" description="Disordered" evidence="10">
    <location>
        <begin position="620"/>
        <end position="662"/>
    </location>
</feature>
<feature type="domain" description="PH" evidence="11">
    <location>
        <begin position="8"/>
        <end position="110"/>
    </location>
</feature>
<evidence type="ECO:0000259" key="12">
    <source>
        <dbReference type="PROSITE" id="PS51064"/>
    </source>
</evidence>
<sequence length="1201" mass="129824">MASTDSGDIRKQGYLRKLKTMKKRYFVVREESPSGPARLEYYDNEKKFKSGHAIPKKVVDFYECFNINKKHDSKHKHAIALYTGSDCFSLVFENEKEQEEWLALFLELQGIDENSTKQHFEHVWQVTVKPRGLGSSKNLVGTYRLCLTSSSLSLVKLNHEKPEITFQLAAIRRCGHSDCFFFMEVGRSSATGAGELWMQVEDTIIAQNMHEAILSSMKSMSSGQEAGQQIRPRTSSTLSDKTRPASAVHRSRDDHGPHRSRTSSEGHKRSRHSPTVMRKDRNLLTTHAGSHSSVSSGHSPMTGSPLSATILNESLNPSGFRGRSDSTDSRGTSSSISDECDGHSGMRSTTPDQSQTDSQSDYLSMTPNTMMGASPVGSLDSNKNLEYMEMDLTSKFSSPHTPHHHHHHHHHHHPPEGLTLHDINASSSKGAPSESSYMSMTPTSSLSSSPRFGTPSILSDDSSYLDMAPLGQGLPPLQEKATPDGYMDMAPTHTSGSRSVLRPAKSFLHEAPEFPQRAYSVGSRPGKSLSTQIQQPYMEMVASQGALNNSKSSSAPHLENENINANVKSTKGHTRYASPSPSGAREGGGGMQPMKAFPPQQTDLFMEMDFARPRTASDSFNYQHCRPRTSSWSKAMRPRSASHSQGSKINGRKLLSRDAAPSQELIKQISQDSLRRSYDSISKLGSTPEQHEAYMEMSPQSSSKRSPATKPVSMRVTPVIKTTLIAPDYMMMNPVIKESKTEPDESESDNNDSVSDSKLNGSRSSSSSSSITEQRRQSSPDVIRQSANQSPGASKVQAPFDPVTYVNLDYSKKPVKEPAVPPGDDSYLMLSPGTEDTSQAAIDSGSLSPQRVVSHIRVSSSPASTTAMQEAAGNHGSAAASTSVVKKPPLPDTPKILSSPGESGTVKAPKPTTPAPFPTSPPVPTSPAPSHPLSTPPPFPMSPPFSVPSPARISPTTPPQPTTPTAPVLAKPTPPLPISPSSKGESSPQSPSAQTQDYANIDVGVTRVVKPVPTFGSVQSVTSDGSTSQVEKPALPSKNKVGRSKQQRAEKSKSMGDCQERPESVNVNTANSKKCPPPPVSASASKVSSKPPSLPPLPPLGQRHSMSDFGANNNGMGESGPGKVPPSAQDEPQLNYASLDLGSSEDIELTQAPKSPRIITSRHNSGEDGEKKPTYAEIDFEKSESFKQARQQSGRKPPFDL</sequence>
<dbReference type="PRINTS" id="PR00628">
    <property type="entry name" value="INSULINRSI"/>
</dbReference>
<feature type="compositionally biased region" description="Basic residues" evidence="10">
    <location>
        <begin position="401"/>
        <end position="413"/>
    </location>
</feature>
<evidence type="ECO:0000256" key="10">
    <source>
        <dbReference type="SAM" id="MobiDB-lite"/>
    </source>
</evidence>
<dbReference type="Proteomes" id="UP000085678">
    <property type="component" value="Unplaced"/>
</dbReference>
<dbReference type="Gene3D" id="2.30.29.30">
    <property type="entry name" value="Pleckstrin-homology domain (PH domain)/Phosphotyrosine-binding domain (PTB)"/>
    <property type="match status" value="2"/>
</dbReference>
<dbReference type="InterPro" id="IPR002404">
    <property type="entry name" value="IRS_PTB"/>
</dbReference>
<dbReference type="PANTHER" id="PTHR10614">
    <property type="entry name" value="INSULIN RECEPTOR SUBSTRATE"/>
    <property type="match status" value="1"/>
</dbReference>
<feature type="compositionally biased region" description="Basic and acidic residues" evidence="10">
    <location>
        <begin position="1164"/>
        <end position="1187"/>
    </location>
</feature>
<dbReference type="CDD" id="cd01204">
    <property type="entry name" value="PTB_IRS"/>
    <property type="match status" value="1"/>
</dbReference>
<dbReference type="InterPro" id="IPR001849">
    <property type="entry name" value="PH_domain"/>
</dbReference>
<feature type="compositionally biased region" description="Low complexity" evidence="10">
    <location>
        <begin position="751"/>
        <end position="772"/>
    </location>
</feature>
<evidence type="ECO:0000256" key="9">
    <source>
        <dbReference type="ARBA" id="ARBA00046145"/>
    </source>
</evidence>
<dbReference type="SMART" id="SM01244">
    <property type="entry name" value="IRS"/>
    <property type="match status" value="1"/>
</dbReference>
<dbReference type="PROSITE" id="PS51064">
    <property type="entry name" value="IRS_PTB"/>
    <property type="match status" value="1"/>
</dbReference>
<feature type="compositionally biased region" description="Low complexity" evidence="10">
    <location>
        <begin position="426"/>
        <end position="456"/>
    </location>
</feature>
<evidence type="ECO:0000256" key="4">
    <source>
        <dbReference type="ARBA" id="ARBA00022604"/>
    </source>
</evidence>
<keyword evidence="6" id="KW-0221">Differentiation</keyword>
<feature type="region of interest" description="Disordered" evidence="10">
    <location>
        <begin position="571"/>
        <end position="592"/>
    </location>
</feature>
<evidence type="ECO:0000256" key="2">
    <source>
        <dbReference type="ARBA" id="ARBA00015710"/>
    </source>
</evidence>
<keyword evidence="3" id="KW-0597">Phosphoprotein</keyword>
<dbReference type="InterPro" id="IPR039011">
    <property type="entry name" value="IRS"/>
</dbReference>
<keyword evidence="14" id="KW-0675">Receptor</keyword>
<dbReference type="InParanoid" id="A0A2R2MRZ7"/>
<feature type="compositionally biased region" description="Polar residues" evidence="10">
    <location>
        <begin position="305"/>
        <end position="317"/>
    </location>
</feature>
<keyword evidence="5" id="KW-0677">Repeat</keyword>
<feature type="compositionally biased region" description="Polar residues" evidence="10">
    <location>
        <begin position="346"/>
        <end position="371"/>
    </location>
</feature>
<keyword evidence="4" id="KW-0341">Growth regulation</keyword>
<keyword evidence="13" id="KW-1185">Reference proteome</keyword>
<feature type="compositionally biased region" description="Polar residues" evidence="10">
    <location>
        <begin position="620"/>
        <end position="633"/>
    </location>
</feature>
<dbReference type="GO" id="GO:0005158">
    <property type="term" value="F:insulin receptor binding"/>
    <property type="evidence" value="ECO:0007669"/>
    <property type="project" value="InterPro"/>
</dbReference>
<dbReference type="SUPFAM" id="SSF50729">
    <property type="entry name" value="PH domain-like"/>
    <property type="match status" value="2"/>
</dbReference>
<feature type="compositionally biased region" description="Polar residues" evidence="10">
    <location>
        <begin position="1016"/>
        <end position="1030"/>
    </location>
</feature>
<keyword evidence="7" id="KW-0896">Oogenesis</keyword>
<accession>A0A2R2MRZ7</accession>
<feature type="compositionally biased region" description="Low complexity" evidence="10">
    <location>
        <begin position="979"/>
        <end position="992"/>
    </location>
</feature>